<proteinExistence type="predicted"/>
<organism evidence="2 3">
    <name type="scientific">Cellvibrio polysaccharolyticus</name>
    <dbReference type="NCBI Taxonomy" id="2082724"/>
    <lineage>
        <taxon>Bacteria</taxon>
        <taxon>Pseudomonadati</taxon>
        <taxon>Pseudomonadota</taxon>
        <taxon>Gammaproteobacteria</taxon>
        <taxon>Cellvibrionales</taxon>
        <taxon>Cellvibrionaceae</taxon>
        <taxon>Cellvibrio</taxon>
    </lineage>
</organism>
<dbReference type="Gene3D" id="3.40.30.10">
    <property type="entry name" value="Glutaredoxin"/>
    <property type="match status" value="1"/>
</dbReference>
<dbReference type="InterPro" id="IPR036249">
    <property type="entry name" value="Thioredoxin-like_sf"/>
</dbReference>
<accession>A0A928YUP6</accession>
<dbReference type="Pfam" id="PF13098">
    <property type="entry name" value="Thioredoxin_2"/>
    <property type="match status" value="1"/>
</dbReference>
<gene>
    <name evidence="2" type="ORF">C4F51_10900</name>
</gene>
<reference evidence="2" key="1">
    <citation type="submission" date="2018-07" db="EMBL/GenBank/DDBJ databases">
        <title>Genome assembly of strain Ka43.</title>
        <authorList>
            <person name="Kukolya J."/>
            <person name="Nagy I."/>
            <person name="Horvath B."/>
            <person name="Toth A."/>
        </authorList>
    </citation>
    <scope>NUCLEOTIDE SEQUENCE</scope>
    <source>
        <strain evidence="2">KB43</strain>
    </source>
</reference>
<dbReference type="InterPro" id="IPR012336">
    <property type="entry name" value="Thioredoxin-like_fold"/>
</dbReference>
<dbReference type="AlphaFoldDB" id="A0A928YUP6"/>
<feature type="domain" description="Thioredoxin-like fold" evidence="1">
    <location>
        <begin position="55"/>
        <end position="159"/>
    </location>
</feature>
<dbReference type="Proteomes" id="UP000652567">
    <property type="component" value="Unassembled WGS sequence"/>
</dbReference>
<dbReference type="EMBL" id="PRDL01000001">
    <property type="protein sequence ID" value="MBE8717690.1"/>
    <property type="molecule type" value="Genomic_DNA"/>
</dbReference>
<keyword evidence="3" id="KW-1185">Reference proteome</keyword>
<comment type="caution">
    <text evidence="2">The sequence shown here is derived from an EMBL/GenBank/DDBJ whole genome shotgun (WGS) entry which is preliminary data.</text>
</comment>
<protein>
    <submittedName>
        <fullName evidence="2">Thioredoxin family protein</fullName>
    </submittedName>
</protein>
<evidence type="ECO:0000313" key="3">
    <source>
        <dbReference type="Proteomes" id="UP000652567"/>
    </source>
</evidence>
<dbReference type="SUPFAM" id="SSF52833">
    <property type="entry name" value="Thioredoxin-like"/>
    <property type="match status" value="1"/>
</dbReference>
<name>A0A928YUP6_9GAMM</name>
<evidence type="ECO:0000259" key="1">
    <source>
        <dbReference type="Pfam" id="PF13098"/>
    </source>
</evidence>
<sequence>MVFLSDGNPIMIRKYGPVIFCIGLWLGMSVPVSAALSGMPLNVLSDHPDASLQPKKPQLLMFYQPDCRWCGLQMQAMQAVQSACPQVVMQLVGIRGSDRQLRAELRRHRSELPAFAGTETFLRKVGGVEATPMTLVLNAQGEEAGRYRGYLNEEQLLAAANWLTGSTCRALQK</sequence>
<evidence type="ECO:0000313" key="2">
    <source>
        <dbReference type="EMBL" id="MBE8717690.1"/>
    </source>
</evidence>